<keyword evidence="3" id="KW-1185">Reference proteome</keyword>
<dbReference type="AlphaFoldDB" id="A0A151JAT2"/>
<dbReference type="Proteomes" id="UP000078492">
    <property type="component" value="Unassembled WGS sequence"/>
</dbReference>
<evidence type="ECO:0000259" key="1">
    <source>
        <dbReference type="Pfam" id="PF14529"/>
    </source>
</evidence>
<protein>
    <recommendedName>
        <fullName evidence="1">Endonuclease/exonuclease/phosphatase domain-containing protein</fullName>
    </recommendedName>
</protein>
<dbReference type="EMBL" id="KQ979203">
    <property type="protein sequence ID" value="KYN22261.1"/>
    <property type="molecule type" value="Genomic_DNA"/>
</dbReference>
<dbReference type="InterPro" id="IPR036397">
    <property type="entry name" value="RNaseH_sf"/>
</dbReference>
<dbReference type="InterPro" id="IPR005135">
    <property type="entry name" value="Endo/exonuclease/phosphatase"/>
</dbReference>
<organism evidence="2 3">
    <name type="scientific">Trachymyrmex cornetzi</name>
    <dbReference type="NCBI Taxonomy" id="471704"/>
    <lineage>
        <taxon>Eukaryota</taxon>
        <taxon>Metazoa</taxon>
        <taxon>Ecdysozoa</taxon>
        <taxon>Arthropoda</taxon>
        <taxon>Hexapoda</taxon>
        <taxon>Insecta</taxon>
        <taxon>Pterygota</taxon>
        <taxon>Neoptera</taxon>
        <taxon>Endopterygota</taxon>
        <taxon>Hymenoptera</taxon>
        <taxon>Apocrita</taxon>
        <taxon>Aculeata</taxon>
        <taxon>Formicoidea</taxon>
        <taxon>Formicidae</taxon>
        <taxon>Myrmicinae</taxon>
        <taxon>Trachymyrmex</taxon>
    </lineage>
</organism>
<dbReference type="InterPro" id="IPR036691">
    <property type="entry name" value="Endo/exonu/phosph_ase_sf"/>
</dbReference>
<dbReference type="Pfam" id="PF14529">
    <property type="entry name" value="Exo_endo_phos_2"/>
    <property type="match status" value="1"/>
</dbReference>
<dbReference type="Gene3D" id="3.60.10.10">
    <property type="entry name" value="Endonuclease/exonuclease/phosphatase"/>
    <property type="match status" value="1"/>
</dbReference>
<feature type="domain" description="Endonuclease/exonuclease/phosphatase" evidence="1">
    <location>
        <begin position="66"/>
        <end position="121"/>
    </location>
</feature>
<proteinExistence type="predicted"/>
<dbReference type="Gene3D" id="3.30.420.10">
    <property type="entry name" value="Ribonuclease H-like superfamily/Ribonuclease H"/>
    <property type="match status" value="1"/>
</dbReference>
<dbReference type="GO" id="GO:0003824">
    <property type="term" value="F:catalytic activity"/>
    <property type="evidence" value="ECO:0007669"/>
    <property type="project" value="InterPro"/>
</dbReference>
<dbReference type="GO" id="GO:0003676">
    <property type="term" value="F:nucleic acid binding"/>
    <property type="evidence" value="ECO:0007669"/>
    <property type="project" value="InterPro"/>
</dbReference>
<accession>A0A151JAT2</accession>
<name>A0A151JAT2_9HYME</name>
<dbReference type="InterPro" id="IPR012337">
    <property type="entry name" value="RNaseH-like_sf"/>
</dbReference>
<dbReference type="STRING" id="471704.A0A151JAT2"/>
<evidence type="ECO:0000313" key="2">
    <source>
        <dbReference type="EMBL" id="KYN22261.1"/>
    </source>
</evidence>
<dbReference type="SUPFAM" id="SSF56219">
    <property type="entry name" value="DNase I-like"/>
    <property type="match status" value="1"/>
</dbReference>
<dbReference type="SUPFAM" id="SSF53098">
    <property type="entry name" value="Ribonuclease H-like"/>
    <property type="match status" value="1"/>
</dbReference>
<reference evidence="2 3" key="1">
    <citation type="submission" date="2015-09" db="EMBL/GenBank/DDBJ databases">
        <title>Trachymyrmex cornetzi WGS genome.</title>
        <authorList>
            <person name="Nygaard S."/>
            <person name="Hu H."/>
            <person name="Boomsma J."/>
            <person name="Zhang G."/>
        </authorList>
    </citation>
    <scope>NUCLEOTIDE SEQUENCE [LARGE SCALE GENOMIC DNA]</scope>
    <source>
        <strain evidence="2">Tcor2-1</strain>
        <tissue evidence="2">Whole body</tissue>
    </source>
</reference>
<sequence length="474" mass="54875">MLKPDDVFRFKTFSVVRSDINQTSHSGICTFIKENIKFEVIFFHHIEHSSVEYQVVKIITGKGPVVLVNLYRHPGQHTPITFFQDLVNALGEFDFFLILGDFNAHHPSWGCPSRSSMGNMIILKWVFPICSKEFCYKLKLNKDDLSTFNQMLKKSEQIIHDIKDQDIDTQYDICLYIYIYKSMARKFSTSYEALKELELVTTQKNKKTEVIKSSNLFKAYITHYSDKRIMYRATYPPAFWHEYGIMSTPDSGNSKVVIFTDSKSALDAICNHSIFKTITSSTTSNKTFNVLFWIPSHAGIAGNEMVDEIAKTASINGLSSAFRIPYEDLYAISKEHLKSRFLEYLNSTSKNKGVLHHEYFPMNSAKPWFNNLSLNRKEIVLINRLRSNHYNLNSSLFRINIVNSPACPCGNYNQDINHVIFHCEQYRSKSLHLRNYLNAKFPQSPENIFPALSRPSPKLWRLLLAFMEASELFF</sequence>
<evidence type="ECO:0000313" key="3">
    <source>
        <dbReference type="Proteomes" id="UP000078492"/>
    </source>
</evidence>
<gene>
    <name evidence="2" type="ORF">ALC57_05346</name>
</gene>